<dbReference type="AlphaFoldDB" id="A0A1D9GK65"/>
<accession>A0A1D9GK65</accession>
<keyword evidence="1" id="KW-0808">Transferase</keyword>
<dbReference type="PANTHER" id="PTHR43072">
    <property type="entry name" value="N-ACETYLTRANSFERASE"/>
    <property type="match status" value="1"/>
</dbReference>
<dbReference type="PROSITE" id="PS51186">
    <property type="entry name" value="GNAT"/>
    <property type="match status" value="1"/>
</dbReference>
<evidence type="ECO:0000259" key="3">
    <source>
        <dbReference type="PROSITE" id="PS51186"/>
    </source>
</evidence>
<dbReference type="EMBL" id="CP017715">
    <property type="protein sequence ID" value="AOY88032.1"/>
    <property type="molecule type" value="Genomic_DNA"/>
</dbReference>
<dbReference type="GO" id="GO:0016747">
    <property type="term" value="F:acyltransferase activity, transferring groups other than amino-acyl groups"/>
    <property type="evidence" value="ECO:0007669"/>
    <property type="project" value="InterPro"/>
</dbReference>
<evidence type="ECO:0000313" key="4">
    <source>
        <dbReference type="EMBL" id="AOY88032.1"/>
    </source>
</evidence>
<dbReference type="Gene3D" id="3.40.630.30">
    <property type="match status" value="1"/>
</dbReference>
<dbReference type="Proteomes" id="UP000177445">
    <property type="component" value="Chromosome"/>
</dbReference>
<dbReference type="CDD" id="cd04301">
    <property type="entry name" value="NAT_SF"/>
    <property type="match status" value="1"/>
</dbReference>
<keyword evidence="5" id="KW-1185">Reference proteome</keyword>
<gene>
    <name evidence="4" type="ORF">BKP64_07530</name>
</gene>
<dbReference type="KEGG" id="msq:BKP64_07530"/>
<dbReference type="PANTHER" id="PTHR43072:SF23">
    <property type="entry name" value="UPF0039 PROTEIN C11D3.02C"/>
    <property type="match status" value="1"/>
</dbReference>
<dbReference type="InterPro" id="IPR016181">
    <property type="entry name" value="Acyl_CoA_acyltransferase"/>
</dbReference>
<dbReference type="STRING" id="1874317.BKP64_07530"/>
<feature type="domain" description="N-acetyltransferase" evidence="3">
    <location>
        <begin position="17"/>
        <end position="173"/>
    </location>
</feature>
<evidence type="ECO:0000256" key="1">
    <source>
        <dbReference type="ARBA" id="ARBA00022679"/>
    </source>
</evidence>
<dbReference type="OrthoDB" id="336415at2"/>
<dbReference type="RefSeq" id="WP_070968062.1">
    <property type="nucleotide sequence ID" value="NZ_CP017715.1"/>
</dbReference>
<evidence type="ECO:0000313" key="5">
    <source>
        <dbReference type="Proteomes" id="UP000177445"/>
    </source>
</evidence>
<dbReference type="SUPFAM" id="SSF55729">
    <property type="entry name" value="Acyl-CoA N-acyltransferases (Nat)"/>
    <property type="match status" value="1"/>
</dbReference>
<protein>
    <recommendedName>
        <fullName evidence="3">N-acetyltransferase domain-containing protein</fullName>
    </recommendedName>
</protein>
<keyword evidence="2" id="KW-0012">Acyltransferase</keyword>
<proteinExistence type="predicted"/>
<dbReference type="InterPro" id="IPR000182">
    <property type="entry name" value="GNAT_dom"/>
</dbReference>
<name>A0A1D9GK65_9GAMM</name>
<organism evidence="4 5">
    <name type="scientific">Marinobacter salinus</name>
    <dbReference type="NCBI Taxonomy" id="1874317"/>
    <lineage>
        <taxon>Bacteria</taxon>
        <taxon>Pseudomonadati</taxon>
        <taxon>Pseudomonadota</taxon>
        <taxon>Gammaproteobacteria</taxon>
        <taxon>Pseudomonadales</taxon>
        <taxon>Marinobacteraceae</taxon>
        <taxon>Marinobacter</taxon>
    </lineage>
</organism>
<dbReference type="Pfam" id="PF00583">
    <property type="entry name" value="Acetyltransf_1"/>
    <property type="match status" value="1"/>
</dbReference>
<evidence type="ECO:0000256" key="2">
    <source>
        <dbReference type="ARBA" id="ARBA00023315"/>
    </source>
</evidence>
<sequence>MIPPDYSDPFDVAGQQVTIRTMHPADRRIEAEFVNGLSQKSRYQRFHGAMRELPTKMLDRFTHPDYPDEMALIATITENGEEREIGVARYARTTEPGHAEVAIVVSDEWHGKGIGTRLLRDLRELAMQAGYRHLEVSILSDNKPMLELARELGFENTPSHSGYPEITLGKGLDQ</sequence>
<reference evidence="4 5" key="1">
    <citation type="submission" date="2016-10" db="EMBL/GenBank/DDBJ databases">
        <title>Marinobacter salinus sp. nov., a moderately halophilic bacterium isolated from a tidal flat environment.</title>
        <authorList>
            <person name="Park S.-J."/>
        </authorList>
    </citation>
    <scope>NUCLEOTIDE SEQUENCE [LARGE SCALE GENOMIC DNA]</scope>
    <source>
        <strain evidence="4 5">Hb8</strain>
    </source>
</reference>